<dbReference type="GO" id="GO:0000077">
    <property type="term" value="P:DNA damage checkpoint signaling"/>
    <property type="evidence" value="ECO:0007669"/>
    <property type="project" value="TreeGrafter"/>
</dbReference>
<reference evidence="11 12" key="1">
    <citation type="submission" date="2020-03" db="EMBL/GenBank/DDBJ databases">
        <title>Draft Genome Sequence of Cudoniella acicularis.</title>
        <authorList>
            <person name="Buettner E."/>
            <person name="Kellner H."/>
        </authorList>
    </citation>
    <scope>NUCLEOTIDE SEQUENCE [LARGE SCALE GENOMIC DNA]</scope>
    <source>
        <strain evidence="11 12">DSM 108380</strain>
    </source>
</reference>
<keyword evidence="12" id="KW-1185">Reference proteome</keyword>
<evidence type="ECO:0000313" key="11">
    <source>
        <dbReference type="EMBL" id="KAF4624113.1"/>
    </source>
</evidence>
<keyword evidence="8" id="KW-0067">ATP-binding</keyword>
<dbReference type="InterPro" id="IPR058681">
    <property type="entry name" value="HEAT_MEC1_N"/>
</dbReference>
<gene>
    <name evidence="11" type="ORF">G7Y89_g14062</name>
</gene>
<evidence type="ECO:0000313" key="12">
    <source>
        <dbReference type="Proteomes" id="UP000566819"/>
    </source>
</evidence>
<dbReference type="SUPFAM" id="SSF48452">
    <property type="entry name" value="TPR-like"/>
    <property type="match status" value="1"/>
</dbReference>
<dbReference type="InterPro" id="IPR014009">
    <property type="entry name" value="PIK_FAT"/>
</dbReference>
<dbReference type="Pfam" id="PF08064">
    <property type="entry name" value="UME"/>
    <property type="match status" value="1"/>
</dbReference>
<dbReference type="InterPro" id="IPR003151">
    <property type="entry name" value="PIK-rel_kinase_FAT"/>
</dbReference>
<evidence type="ECO:0000256" key="7">
    <source>
        <dbReference type="ARBA" id="ARBA00022777"/>
    </source>
</evidence>
<dbReference type="PANTHER" id="PTHR11139:SF125">
    <property type="entry name" value="SERINE_THREONINE-PROTEIN KINASE MEC1"/>
    <property type="match status" value="1"/>
</dbReference>
<dbReference type="SUPFAM" id="SSF48371">
    <property type="entry name" value="ARM repeat"/>
    <property type="match status" value="1"/>
</dbReference>
<keyword evidence="6" id="KW-0227">DNA damage</keyword>
<keyword evidence="5" id="KW-0547">Nucleotide-binding</keyword>
<comment type="caution">
    <text evidence="11">The sequence shown here is derived from an EMBL/GenBank/DDBJ whole genome shotgun (WGS) entry which is preliminary data.</text>
</comment>
<name>A0A8H4R714_9HELO</name>
<evidence type="ECO:0000256" key="5">
    <source>
        <dbReference type="ARBA" id="ARBA00022741"/>
    </source>
</evidence>
<dbReference type="SMART" id="SM00802">
    <property type="entry name" value="UME"/>
    <property type="match status" value="1"/>
</dbReference>
<feature type="domain" description="FAT" evidence="10">
    <location>
        <begin position="1405"/>
        <end position="1692"/>
    </location>
</feature>
<sequence>MGPSGGFDLPPSTMAAQLIHNIATTNEPSREPQQDDLKKLMTEVSELENNPEALANAQVKLGHKHKLIYVFARAVLERLTTDDPFMNVSQLVSQAADALDIFVAAIKETPAVLCHVMRPEESLQTRGREPLWMWLFPRILVLLGRRDCDALTEKTKDFFCVCFQVVSRSPKLWNLSSLFFSYLKESTLGHLQSPAIIQHGKMSAVVLPFESLDSSAFSYDRETASGSVPLCTYTISDAVHAFWHINNLLAILIDISMAAAITFDATPAFQDYLAWVMDSLFAAHELQRRWRANPQLLQYIKGSTINIICAVQALVSSLRKYISDSLLRKGYLILSIVCAEFLEDLDEVSELSDSHIICSSLLQLAVISKEHDSVLRSVSLHLVPAITATLGNENALAKLGTDFQKAARSLCQACGIEFSKVPTLTSADSFESVELEAEFRDLGLGNSAVDDQMVQNGPASKRRKIQEAPCDIFSEVVESLYLLLGAQSASDLAGLSQVAGSCFMALSDNDRCKAIDYLARIPCAAHGSINVTRDQKGTIQDSVCFLCDGTPHLASSDLDPERCLNISSEAIATFAVLIKSSAFLDARRPRVLAMFALRRFTVHFHDPSFIDLEKSILGQWCLQSLSSSVRELRVAAGVNVLAVLRSFAETGSTHYQETCILAWGQIGRISNNEELNIVLLGLVRYLGHSNPVVSGVAFNEIINLSKARRITVERMLSSFWDTIAIEAVKDLLVRPQTTQLMADLLGISVSAFLVLTQTFTLPWLVLLGKTDVIKRVSEARKDEEIWNTLMDHSNLVTISPLLLMQNVPDTEAFVMRILKAISPRFKEVEFKELLKIEPAQQAFNLLKAAVEAEDSKKARIRLALQFLAANSPAPSDGGRKKNNAVGLFLQFHILGLVKHVSEVVNDPRNEQPMKEKERCIKALEELVKVAKMHVRTARTQICACLQSALAQKELQGAAFSAWGTMLANLADDDVEVILETTFSMIIQHWNDFNGATKSRAKEILDDLVRNRAGRIRSTIFNIPSLSQFPELAEVESQLKKWRTPTEPSNAFQIFSRRIGHENSAVVNLALVELKAYLETQQSFLQASAVSEQPDSVIAILLRSILDTCVKFNGSHSDIANLSAECIGLIGCLDSNRVESVRDQNEMVVVSNFDHPGETTDFVLFLLEELIVPAFLSASDTGWQGFLSYVMQELLSSCDFSYVCGLVLAGGGDPSNPVYLKWLKIPETIRDTLTPFLSSKYALLSREVPKFTYPIFCPENMVSEKVYNVWLRKFALDLLQKPLNNNALLIYPILFRAINMRDLSIASFLLPYLVLHVLVLGTEENRQDIGNELLRILRYEPEPDSKVRREELKLCIEAVFRILDYCSRWVQEKQTHSSRARGQDAVDAAEAIRKVEDAITMIPPEIISQRAVECKSYSRALFYWEQHICRVREVGCPPNKDTELLEHLQDIYTQIDEPDGIEGISAHLHVLDVEQQILGHQKAGRWTAAQSWYEIKLAEHPDDVDVQVNLLTCLKESGQHDVLLNYVEGMQTAQDAASRLLPFATEASWATGRWSALEKYTNMAPKGMGEDFNVRVGQALLALHQKNVDLFKSSIKSTREQIACSLSVAATASFGACHDSMLKLHVLTELEMIAGTDKAGPVDRPSVLASLNRRLEVIGAYLNDKQYLLGLRRAAMQLSRFAPHFPDLICLLT</sequence>
<evidence type="ECO:0000256" key="2">
    <source>
        <dbReference type="ARBA" id="ARBA00012513"/>
    </source>
</evidence>
<dbReference type="GO" id="GO:0005634">
    <property type="term" value="C:nucleus"/>
    <property type="evidence" value="ECO:0007669"/>
    <property type="project" value="UniProtKB-SubCell"/>
</dbReference>
<evidence type="ECO:0000256" key="8">
    <source>
        <dbReference type="ARBA" id="ARBA00022840"/>
    </source>
</evidence>
<evidence type="ECO:0000256" key="4">
    <source>
        <dbReference type="ARBA" id="ARBA00022679"/>
    </source>
</evidence>
<dbReference type="InterPro" id="IPR012993">
    <property type="entry name" value="UME"/>
</dbReference>
<dbReference type="PROSITE" id="PS51189">
    <property type="entry name" value="FAT"/>
    <property type="match status" value="1"/>
</dbReference>
<organism evidence="11 12">
    <name type="scientific">Cudoniella acicularis</name>
    <dbReference type="NCBI Taxonomy" id="354080"/>
    <lineage>
        <taxon>Eukaryota</taxon>
        <taxon>Fungi</taxon>
        <taxon>Dikarya</taxon>
        <taxon>Ascomycota</taxon>
        <taxon>Pezizomycotina</taxon>
        <taxon>Leotiomycetes</taxon>
        <taxon>Helotiales</taxon>
        <taxon>Tricladiaceae</taxon>
        <taxon>Cudoniella</taxon>
    </lineage>
</organism>
<evidence type="ECO:0000256" key="6">
    <source>
        <dbReference type="ARBA" id="ARBA00022763"/>
    </source>
</evidence>
<dbReference type="Pfam" id="PF25385">
    <property type="entry name" value="HEAT_MEC1_N"/>
    <property type="match status" value="1"/>
</dbReference>
<dbReference type="GO" id="GO:0005694">
    <property type="term" value="C:chromosome"/>
    <property type="evidence" value="ECO:0007669"/>
    <property type="project" value="TreeGrafter"/>
</dbReference>
<proteinExistence type="predicted"/>
<accession>A0A8H4R714</accession>
<evidence type="ECO:0000259" key="10">
    <source>
        <dbReference type="PROSITE" id="PS51189"/>
    </source>
</evidence>
<protein>
    <recommendedName>
        <fullName evidence="2">non-specific serine/threonine protein kinase</fullName>
        <ecNumber evidence="2">2.7.11.1</ecNumber>
    </recommendedName>
</protein>
<dbReference type="GO" id="GO:0006281">
    <property type="term" value="P:DNA repair"/>
    <property type="evidence" value="ECO:0007669"/>
    <property type="project" value="TreeGrafter"/>
</dbReference>
<keyword evidence="7" id="KW-0418">Kinase</keyword>
<dbReference type="Pfam" id="PF25030">
    <property type="entry name" value="M-HEAT_ATR"/>
    <property type="match status" value="1"/>
</dbReference>
<dbReference type="EMBL" id="JAAMPI010001767">
    <property type="protein sequence ID" value="KAF4624113.1"/>
    <property type="molecule type" value="Genomic_DNA"/>
</dbReference>
<dbReference type="Pfam" id="PF02259">
    <property type="entry name" value="FAT"/>
    <property type="match status" value="1"/>
</dbReference>
<dbReference type="Proteomes" id="UP000566819">
    <property type="component" value="Unassembled WGS sequence"/>
</dbReference>
<dbReference type="GO" id="GO:0005524">
    <property type="term" value="F:ATP binding"/>
    <property type="evidence" value="ECO:0007669"/>
    <property type="project" value="UniProtKB-KW"/>
</dbReference>
<dbReference type="EC" id="2.7.11.1" evidence="2"/>
<dbReference type="InterPro" id="IPR016024">
    <property type="entry name" value="ARM-type_fold"/>
</dbReference>
<dbReference type="InterPro" id="IPR011990">
    <property type="entry name" value="TPR-like_helical_dom_sf"/>
</dbReference>
<keyword evidence="4" id="KW-0808">Transferase</keyword>
<keyword evidence="3" id="KW-0723">Serine/threonine-protein kinase</keyword>
<evidence type="ECO:0000256" key="1">
    <source>
        <dbReference type="ARBA" id="ARBA00004123"/>
    </source>
</evidence>
<keyword evidence="9" id="KW-0539">Nucleus</keyword>
<dbReference type="OrthoDB" id="381190at2759"/>
<dbReference type="InterPro" id="IPR050517">
    <property type="entry name" value="DDR_Repair_Kinase"/>
</dbReference>
<dbReference type="GO" id="GO:0004674">
    <property type="term" value="F:protein serine/threonine kinase activity"/>
    <property type="evidence" value="ECO:0007669"/>
    <property type="project" value="UniProtKB-KW"/>
</dbReference>
<dbReference type="GO" id="GO:0000723">
    <property type="term" value="P:telomere maintenance"/>
    <property type="evidence" value="ECO:0007669"/>
    <property type="project" value="TreeGrafter"/>
</dbReference>
<evidence type="ECO:0000256" key="3">
    <source>
        <dbReference type="ARBA" id="ARBA00022527"/>
    </source>
</evidence>
<comment type="subcellular location">
    <subcellularLocation>
        <location evidence="1">Nucleus</location>
    </subcellularLocation>
</comment>
<dbReference type="InterPro" id="IPR056802">
    <property type="entry name" value="ATR-like_M-HEAT"/>
</dbReference>
<dbReference type="PANTHER" id="PTHR11139">
    <property type="entry name" value="ATAXIA TELANGIECTASIA MUTATED ATM -RELATED"/>
    <property type="match status" value="1"/>
</dbReference>
<evidence type="ECO:0000256" key="9">
    <source>
        <dbReference type="ARBA" id="ARBA00023242"/>
    </source>
</evidence>